<proteinExistence type="inferred from homology"/>
<evidence type="ECO:0000313" key="8">
    <source>
        <dbReference type="EMBL" id="USS89841.1"/>
    </source>
</evidence>
<dbReference type="GO" id="GO:0005886">
    <property type="term" value="C:plasma membrane"/>
    <property type="evidence" value="ECO:0007669"/>
    <property type="project" value="UniProtKB-SubCell"/>
</dbReference>
<dbReference type="InterPro" id="IPR000711">
    <property type="entry name" value="ATPase_OSCP/dsu"/>
</dbReference>
<dbReference type="GO" id="GO:0045259">
    <property type="term" value="C:proton-transporting ATP synthase complex"/>
    <property type="evidence" value="ECO:0007669"/>
    <property type="project" value="UniProtKB-KW"/>
</dbReference>
<protein>
    <recommendedName>
        <fullName evidence="7">ATP synthase subunit delta</fullName>
    </recommendedName>
    <alternativeName>
        <fullName evidence="7">ATP synthase F(1) sector subunit delta</fullName>
    </alternativeName>
    <alternativeName>
        <fullName evidence="7">F-type ATPase subunit delta</fullName>
        <shortName evidence="7">F-ATPase subunit delta</shortName>
    </alternativeName>
</protein>
<dbReference type="Pfam" id="PF00213">
    <property type="entry name" value="OSCP"/>
    <property type="match status" value="1"/>
</dbReference>
<organism evidence="8 9">
    <name type="scientific">Fructilactobacillus cliffordii</name>
    <dbReference type="NCBI Taxonomy" id="2940299"/>
    <lineage>
        <taxon>Bacteria</taxon>
        <taxon>Bacillati</taxon>
        <taxon>Bacillota</taxon>
        <taxon>Bacilli</taxon>
        <taxon>Lactobacillales</taxon>
        <taxon>Lactobacillaceae</taxon>
        <taxon>Fructilactobacillus</taxon>
    </lineage>
</organism>
<comment type="function">
    <text evidence="7">This protein is part of the stalk that links CF(0) to CF(1). It either transmits conformational changes from CF(0) to CF(1) or is implicated in proton conduction.</text>
</comment>
<dbReference type="RefSeq" id="WP_252767388.1">
    <property type="nucleotide sequence ID" value="NZ_CP097119.1"/>
</dbReference>
<name>A0A9Q9E156_9LACO</name>
<dbReference type="AlphaFoldDB" id="A0A9Q9E156"/>
<comment type="similarity">
    <text evidence="7">Belongs to the ATPase delta chain family.</text>
</comment>
<keyword evidence="4 7" id="KW-0406">Ion transport</keyword>
<accession>A0A9Q9E156</accession>
<keyword evidence="9" id="KW-1185">Reference proteome</keyword>
<dbReference type="Proteomes" id="UP001055911">
    <property type="component" value="Chromosome"/>
</dbReference>
<evidence type="ECO:0000256" key="6">
    <source>
        <dbReference type="ARBA" id="ARBA00023310"/>
    </source>
</evidence>
<reference evidence="8" key="1">
    <citation type="submission" date="2022-05" db="EMBL/GenBank/DDBJ databases">
        <authorList>
            <person name="Oliphant S.A."/>
            <person name="Watson-Haigh N.S."/>
            <person name="Sumby K.M."/>
            <person name="Gardner J.M."/>
            <person name="Jiranek V."/>
        </authorList>
    </citation>
    <scope>NUCLEOTIDE SEQUENCE</scope>
    <source>
        <strain evidence="8">KI4_B1</strain>
    </source>
</reference>
<dbReference type="PRINTS" id="PR00125">
    <property type="entry name" value="ATPASEDELTA"/>
</dbReference>
<sequence length="181" mass="19982">MSLTKLDVAKRYSKALYAVLEANDQVETGGADLDVIRAVLTDEPELTVALASTTLNHSQKETLLHPLLENVTTPAVQNLVKMLFDYGRISDLAAVIDAFKQLYNQKHGIVTATVTTAVPLSEEQHNQLAQTFAKKVNANQVELQDQINPEIIGGVILRSQDVIYDGSIKTKIDKMKRLLLQ</sequence>
<keyword evidence="7" id="KW-1003">Cell membrane</keyword>
<dbReference type="EMBL" id="CP097119">
    <property type="protein sequence ID" value="USS89841.1"/>
    <property type="molecule type" value="Genomic_DNA"/>
</dbReference>
<evidence type="ECO:0000256" key="3">
    <source>
        <dbReference type="ARBA" id="ARBA00022781"/>
    </source>
</evidence>
<comment type="subcellular location">
    <subcellularLocation>
        <location evidence="7">Cell membrane</location>
        <topology evidence="7">Peripheral membrane protein</topology>
    </subcellularLocation>
    <subcellularLocation>
        <location evidence="1">Membrane</location>
    </subcellularLocation>
</comment>
<dbReference type="NCBIfam" id="TIGR01145">
    <property type="entry name" value="ATP_synt_delta"/>
    <property type="match status" value="1"/>
</dbReference>
<keyword evidence="6 7" id="KW-0066">ATP synthesis</keyword>
<keyword evidence="2 7" id="KW-0813">Transport</keyword>
<evidence type="ECO:0000256" key="1">
    <source>
        <dbReference type="ARBA" id="ARBA00004370"/>
    </source>
</evidence>
<dbReference type="Gene3D" id="1.10.520.20">
    <property type="entry name" value="N-terminal domain of the delta subunit of the F1F0-ATP synthase"/>
    <property type="match status" value="1"/>
</dbReference>
<evidence type="ECO:0000256" key="4">
    <source>
        <dbReference type="ARBA" id="ARBA00023065"/>
    </source>
</evidence>
<keyword evidence="3 7" id="KW-0375">Hydrogen ion transport</keyword>
<dbReference type="InterPro" id="IPR026015">
    <property type="entry name" value="ATP_synth_OSCP/delta_N_sf"/>
</dbReference>
<dbReference type="PANTHER" id="PTHR11910">
    <property type="entry name" value="ATP SYNTHASE DELTA CHAIN"/>
    <property type="match status" value="1"/>
</dbReference>
<dbReference type="GO" id="GO:0046933">
    <property type="term" value="F:proton-transporting ATP synthase activity, rotational mechanism"/>
    <property type="evidence" value="ECO:0007669"/>
    <property type="project" value="UniProtKB-UniRule"/>
</dbReference>
<evidence type="ECO:0000313" key="9">
    <source>
        <dbReference type="Proteomes" id="UP001055911"/>
    </source>
</evidence>
<keyword evidence="7" id="KW-0139">CF(1)</keyword>
<evidence type="ECO:0000256" key="7">
    <source>
        <dbReference type="HAMAP-Rule" id="MF_01416"/>
    </source>
</evidence>
<dbReference type="HAMAP" id="MF_01416">
    <property type="entry name" value="ATP_synth_delta_bact"/>
    <property type="match status" value="1"/>
</dbReference>
<comment type="function">
    <text evidence="7">F(1)F(0) ATP synthase produces ATP from ADP in the presence of a proton or sodium gradient. F-type ATPases consist of two structural domains, F(1) containing the extramembraneous catalytic core and F(0) containing the membrane proton channel, linked together by a central stalk and a peripheral stalk. During catalysis, ATP synthesis in the catalytic domain of F(1) is coupled via a rotary mechanism of the central stalk subunits to proton translocation.</text>
</comment>
<gene>
    <name evidence="7 8" type="primary">atpH</name>
    <name evidence="8" type="ORF">M3M40_03450</name>
</gene>
<dbReference type="SUPFAM" id="SSF47928">
    <property type="entry name" value="N-terminal domain of the delta subunit of the F1F0-ATP synthase"/>
    <property type="match status" value="1"/>
</dbReference>
<evidence type="ECO:0000256" key="5">
    <source>
        <dbReference type="ARBA" id="ARBA00023136"/>
    </source>
</evidence>
<evidence type="ECO:0000256" key="2">
    <source>
        <dbReference type="ARBA" id="ARBA00022448"/>
    </source>
</evidence>
<keyword evidence="5 7" id="KW-0472">Membrane</keyword>